<dbReference type="AlphaFoldDB" id="A0A0B6Z0R9"/>
<accession>A0A0B6Z0R9</accession>
<organism evidence="1">
    <name type="scientific">Arion vulgaris</name>
    <dbReference type="NCBI Taxonomy" id="1028688"/>
    <lineage>
        <taxon>Eukaryota</taxon>
        <taxon>Metazoa</taxon>
        <taxon>Spiralia</taxon>
        <taxon>Lophotrochozoa</taxon>
        <taxon>Mollusca</taxon>
        <taxon>Gastropoda</taxon>
        <taxon>Heterobranchia</taxon>
        <taxon>Euthyneura</taxon>
        <taxon>Panpulmonata</taxon>
        <taxon>Eupulmonata</taxon>
        <taxon>Stylommatophora</taxon>
        <taxon>Helicina</taxon>
        <taxon>Arionoidea</taxon>
        <taxon>Arionidae</taxon>
        <taxon>Arion</taxon>
    </lineage>
</organism>
<sequence length="55" mass="6190">MTTQKKLCISALQIIETNCANKILYQVLDNNKNEYLTHAKGQSTMVIMVTSSPFI</sequence>
<name>A0A0B6Z0R9_9EUPU</name>
<evidence type="ECO:0000313" key="1">
    <source>
        <dbReference type="EMBL" id="CEK61506.1"/>
    </source>
</evidence>
<proteinExistence type="predicted"/>
<protein>
    <submittedName>
        <fullName evidence="1">Uncharacterized protein</fullName>
    </submittedName>
</protein>
<gene>
    <name evidence="1" type="primary">ORF42452</name>
</gene>
<reference evidence="1" key="1">
    <citation type="submission" date="2014-12" db="EMBL/GenBank/DDBJ databases">
        <title>Insight into the proteome of Arion vulgaris.</title>
        <authorList>
            <person name="Aradska J."/>
            <person name="Bulat T."/>
            <person name="Smidak R."/>
            <person name="Sarate P."/>
            <person name="Gangsoo J."/>
            <person name="Sialana F."/>
            <person name="Bilban M."/>
            <person name="Lubec G."/>
        </authorList>
    </citation>
    <scope>NUCLEOTIDE SEQUENCE</scope>
    <source>
        <tissue evidence="1">Skin</tissue>
    </source>
</reference>
<dbReference type="EMBL" id="HACG01014641">
    <property type="protein sequence ID" value="CEK61506.1"/>
    <property type="molecule type" value="Transcribed_RNA"/>
</dbReference>